<dbReference type="Pfam" id="PF09752">
    <property type="entry name" value="ABHD18"/>
    <property type="match status" value="1"/>
</dbReference>
<dbReference type="Proteomes" id="UP000198287">
    <property type="component" value="Unassembled WGS sequence"/>
</dbReference>
<proteinExistence type="predicted"/>
<dbReference type="STRING" id="158441.A0A226EKY6"/>
<protein>
    <recommendedName>
        <fullName evidence="3">Protein ABHD18</fullName>
    </recommendedName>
</protein>
<dbReference type="PANTHER" id="PTHR13617">
    <property type="entry name" value="PROTEIN ABHD18"/>
    <property type="match status" value="1"/>
</dbReference>
<dbReference type="PANTHER" id="PTHR13617:SF14">
    <property type="entry name" value="PROTEIN ABHD18"/>
    <property type="match status" value="1"/>
</dbReference>
<evidence type="ECO:0008006" key="3">
    <source>
        <dbReference type="Google" id="ProtNLM"/>
    </source>
</evidence>
<dbReference type="OrthoDB" id="9987145at2759"/>
<dbReference type="OMA" id="MACLACT"/>
<dbReference type="EMBL" id="LNIX01000003">
    <property type="protein sequence ID" value="OXA57246.1"/>
    <property type="molecule type" value="Genomic_DNA"/>
</dbReference>
<dbReference type="SUPFAM" id="SSF53474">
    <property type="entry name" value="alpha/beta-Hydrolases"/>
    <property type="match status" value="1"/>
</dbReference>
<organism evidence="1 2">
    <name type="scientific">Folsomia candida</name>
    <name type="common">Springtail</name>
    <dbReference type="NCBI Taxonomy" id="158441"/>
    <lineage>
        <taxon>Eukaryota</taxon>
        <taxon>Metazoa</taxon>
        <taxon>Ecdysozoa</taxon>
        <taxon>Arthropoda</taxon>
        <taxon>Hexapoda</taxon>
        <taxon>Collembola</taxon>
        <taxon>Entomobryomorpha</taxon>
        <taxon>Isotomoidea</taxon>
        <taxon>Isotomidae</taxon>
        <taxon>Proisotominae</taxon>
        <taxon>Folsomia</taxon>
    </lineage>
</organism>
<accession>A0A226EKY6</accession>
<evidence type="ECO:0000313" key="1">
    <source>
        <dbReference type="EMBL" id="OXA57246.1"/>
    </source>
</evidence>
<evidence type="ECO:0000313" key="2">
    <source>
        <dbReference type="Proteomes" id="UP000198287"/>
    </source>
</evidence>
<sequence>MASLVDQVYRSFVISKFFSRGWGSPEQLKRLFDFRKNIANRDTCMKLVDPNHRIIIDKVQLDESGECKLIDGHFRSDHLPGLLPPCAEDAYFQLVVPADGWKSGDHHFWRRRNLIARPLLKDHGISSLILENPFYGVRKPPEQFRSSLLNVSDIFVMGGSLILEGIAILNWCEREGFGPNVMHGISMGGHMASLAAVTYNKPVCLVPCLSWSTASGVFTQGVMSGAIDWKSLETQFFSNSFFKDELYKIVWSNSDEAYLAGKEFVSQFDPKSSNSDNQAFSSLTMGQSARDQEKNLFYTLTKFLKERGLLKILPDLSTMTTSRTSEVMTETTTVSGREHKIIDFSSMITGNSKAKVQKEAIQFMRGVMDEFTHLKNFSKPVDPSLIIVIAARDDAYVPRDGYQPLDHIWPGCHVRFLDGGHVSAYVLHQKLFKQTIAESVARYREKYNTDGTLKAGSVKSVNFPSETDKKVIEVLGFQNAKSVNDSSQRM</sequence>
<name>A0A226EKY6_FOLCA</name>
<dbReference type="InterPro" id="IPR019149">
    <property type="entry name" value="ABHD18"/>
</dbReference>
<reference evidence="1 2" key="1">
    <citation type="submission" date="2015-12" db="EMBL/GenBank/DDBJ databases">
        <title>The genome of Folsomia candida.</title>
        <authorList>
            <person name="Faddeeva A."/>
            <person name="Derks M.F."/>
            <person name="Anvar Y."/>
            <person name="Smit S."/>
            <person name="Van Straalen N."/>
            <person name="Roelofs D."/>
        </authorList>
    </citation>
    <scope>NUCLEOTIDE SEQUENCE [LARGE SCALE GENOMIC DNA]</scope>
    <source>
        <strain evidence="1 2">VU population</strain>
        <tissue evidence="1">Whole body</tissue>
    </source>
</reference>
<keyword evidence="2" id="KW-1185">Reference proteome</keyword>
<dbReference type="Gene3D" id="3.40.50.1820">
    <property type="entry name" value="alpha/beta hydrolase"/>
    <property type="match status" value="1"/>
</dbReference>
<dbReference type="AlphaFoldDB" id="A0A226EKY6"/>
<comment type="caution">
    <text evidence="1">The sequence shown here is derived from an EMBL/GenBank/DDBJ whole genome shotgun (WGS) entry which is preliminary data.</text>
</comment>
<dbReference type="InterPro" id="IPR029058">
    <property type="entry name" value="AB_hydrolase_fold"/>
</dbReference>
<gene>
    <name evidence="1" type="ORF">Fcan01_08257</name>
</gene>